<keyword evidence="1" id="KW-1185">Reference proteome</keyword>
<dbReference type="AlphaFoldDB" id="A0A914ZDC4"/>
<dbReference type="WBParaSite" id="PSU_v2.g9944.t1">
    <property type="protein sequence ID" value="PSU_v2.g9944.t1"/>
    <property type="gene ID" value="PSU_v2.g9944"/>
</dbReference>
<sequence>MINRILFNLILTRRLKLHLVKFVTSKKEAQICHLLKNLQNGLGVSGKLEDSLIRAAETNGPEDLIKPFELFEECLHLIGEEKSGEIKACLVDFKKVEKENNEKQKVIYGELIEIICDELMPEAYESEKLRKGQRAIIKDTKEYLVRNVIDNLVCLYSTLK</sequence>
<name>A0A914ZDC4_9BILA</name>
<protein>
    <submittedName>
        <fullName evidence="2">Uncharacterized protein</fullName>
    </submittedName>
</protein>
<proteinExistence type="predicted"/>
<evidence type="ECO:0000313" key="2">
    <source>
        <dbReference type="WBParaSite" id="PSU_v2.g9944.t1"/>
    </source>
</evidence>
<reference evidence="2" key="1">
    <citation type="submission" date="2022-11" db="UniProtKB">
        <authorList>
            <consortium name="WormBaseParasite"/>
        </authorList>
    </citation>
    <scope>IDENTIFICATION</scope>
</reference>
<accession>A0A914ZDC4</accession>
<organism evidence="1 2">
    <name type="scientific">Panagrolaimus superbus</name>
    <dbReference type="NCBI Taxonomy" id="310955"/>
    <lineage>
        <taxon>Eukaryota</taxon>
        <taxon>Metazoa</taxon>
        <taxon>Ecdysozoa</taxon>
        <taxon>Nematoda</taxon>
        <taxon>Chromadorea</taxon>
        <taxon>Rhabditida</taxon>
        <taxon>Tylenchina</taxon>
        <taxon>Panagrolaimomorpha</taxon>
        <taxon>Panagrolaimoidea</taxon>
        <taxon>Panagrolaimidae</taxon>
        <taxon>Panagrolaimus</taxon>
    </lineage>
</organism>
<dbReference type="Proteomes" id="UP000887577">
    <property type="component" value="Unplaced"/>
</dbReference>
<evidence type="ECO:0000313" key="1">
    <source>
        <dbReference type="Proteomes" id="UP000887577"/>
    </source>
</evidence>